<reference evidence="4" key="1">
    <citation type="journal article" date="2021" name="Nat. Commun.">
        <title>Genetic determinants of endophytism in the Arabidopsis root mycobiome.</title>
        <authorList>
            <person name="Mesny F."/>
            <person name="Miyauchi S."/>
            <person name="Thiergart T."/>
            <person name="Pickel B."/>
            <person name="Atanasova L."/>
            <person name="Karlsson M."/>
            <person name="Huettel B."/>
            <person name="Barry K.W."/>
            <person name="Haridas S."/>
            <person name="Chen C."/>
            <person name="Bauer D."/>
            <person name="Andreopoulos W."/>
            <person name="Pangilinan J."/>
            <person name="LaButti K."/>
            <person name="Riley R."/>
            <person name="Lipzen A."/>
            <person name="Clum A."/>
            <person name="Drula E."/>
            <person name="Henrissat B."/>
            <person name="Kohler A."/>
            <person name="Grigoriev I.V."/>
            <person name="Martin F.M."/>
            <person name="Hacquard S."/>
        </authorList>
    </citation>
    <scope>NUCLEOTIDE SEQUENCE</scope>
    <source>
        <strain evidence="4">MPI-SDFR-AT-0068</strain>
    </source>
</reference>
<sequence>MATEALQDVRPMFELRGRNYIVTGGAQGIGFACTRAICEMGGNVAVFDIQKQPVAEFNNLSEKFSAKTLYIPTDVTSEASINAAFDKVLAEFGSIDGVVPAAGIAIDKPFLDQTWDEFTRIQDINVRGTFFVAQLAARQMIKQGTGGSMVLLASQSAHIGLPGYRMAAYNASKGGILMLSKALAVELAPNNIRVNTISPGFVDSDMTRNVREHKSKREGEQMWMAPPNQRLSTQNDLTGAVIYLLSDAAKHTTAADIPITGGLHAGTIDGLISYESK</sequence>
<evidence type="ECO:0000256" key="3">
    <source>
        <dbReference type="ARBA" id="ARBA00023002"/>
    </source>
</evidence>
<dbReference type="EMBL" id="JAGPXF010000004">
    <property type="protein sequence ID" value="KAH7245685.1"/>
    <property type="molecule type" value="Genomic_DNA"/>
</dbReference>
<keyword evidence="2" id="KW-0521">NADP</keyword>
<accession>A0A8K0RWN0</accession>
<evidence type="ECO:0000256" key="1">
    <source>
        <dbReference type="ARBA" id="ARBA00006484"/>
    </source>
</evidence>
<comment type="caution">
    <text evidence="4">The sequence shown here is derived from an EMBL/GenBank/DDBJ whole genome shotgun (WGS) entry which is preliminary data.</text>
</comment>
<dbReference type="GO" id="GO:0050664">
    <property type="term" value="F:oxidoreductase activity, acting on NAD(P)H, oxygen as acceptor"/>
    <property type="evidence" value="ECO:0007669"/>
    <property type="project" value="TreeGrafter"/>
</dbReference>
<name>A0A8K0RWN0_9HYPO</name>
<evidence type="ECO:0000313" key="4">
    <source>
        <dbReference type="EMBL" id="KAH7245685.1"/>
    </source>
</evidence>
<dbReference type="AlphaFoldDB" id="A0A8K0RWN0"/>
<protein>
    <submittedName>
        <fullName evidence="4">Uncharacterized protein</fullName>
    </submittedName>
</protein>
<dbReference type="PANTHER" id="PTHR43008:SF4">
    <property type="entry name" value="CHAIN DEHYDROGENASE, PUTATIVE (AFU_ORTHOLOGUE AFUA_4G08710)-RELATED"/>
    <property type="match status" value="1"/>
</dbReference>
<keyword evidence="3" id="KW-0560">Oxidoreductase</keyword>
<dbReference type="PROSITE" id="PS00061">
    <property type="entry name" value="ADH_SHORT"/>
    <property type="match status" value="1"/>
</dbReference>
<gene>
    <name evidence="4" type="ORF">BKA59DRAFT_501083</name>
</gene>
<dbReference type="InterPro" id="IPR020904">
    <property type="entry name" value="Sc_DH/Rdtase_CS"/>
</dbReference>
<dbReference type="FunFam" id="3.40.50.720:FF:000084">
    <property type="entry name" value="Short-chain dehydrogenase reductase"/>
    <property type="match status" value="1"/>
</dbReference>
<dbReference type="InterPro" id="IPR036291">
    <property type="entry name" value="NAD(P)-bd_dom_sf"/>
</dbReference>
<dbReference type="Gene3D" id="3.40.50.720">
    <property type="entry name" value="NAD(P)-binding Rossmann-like Domain"/>
    <property type="match status" value="1"/>
</dbReference>
<keyword evidence="5" id="KW-1185">Reference proteome</keyword>
<evidence type="ECO:0000313" key="5">
    <source>
        <dbReference type="Proteomes" id="UP000813427"/>
    </source>
</evidence>
<dbReference type="Pfam" id="PF13561">
    <property type="entry name" value="adh_short_C2"/>
    <property type="match status" value="1"/>
</dbReference>
<evidence type="ECO:0000256" key="2">
    <source>
        <dbReference type="ARBA" id="ARBA00022857"/>
    </source>
</evidence>
<dbReference type="PRINTS" id="PR00080">
    <property type="entry name" value="SDRFAMILY"/>
</dbReference>
<comment type="similarity">
    <text evidence="1">Belongs to the short-chain dehydrogenases/reductases (SDR) family.</text>
</comment>
<proteinExistence type="inferred from homology"/>
<dbReference type="Proteomes" id="UP000813427">
    <property type="component" value="Unassembled WGS sequence"/>
</dbReference>
<dbReference type="OrthoDB" id="417891at2759"/>
<dbReference type="PRINTS" id="PR00081">
    <property type="entry name" value="GDHRDH"/>
</dbReference>
<dbReference type="PANTHER" id="PTHR43008">
    <property type="entry name" value="BENZIL REDUCTASE"/>
    <property type="match status" value="1"/>
</dbReference>
<dbReference type="GO" id="GO:0016616">
    <property type="term" value="F:oxidoreductase activity, acting on the CH-OH group of donors, NAD or NADP as acceptor"/>
    <property type="evidence" value="ECO:0007669"/>
    <property type="project" value="UniProtKB-ARBA"/>
</dbReference>
<dbReference type="InterPro" id="IPR002347">
    <property type="entry name" value="SDR_fam"/>
</dbReference>
<dbReference type="SUPFAM" id="SSF51735">
    <property type="entry name" value="NAD(P)-binding Rossmann-fold domains"/>
    <property type="match status" value="1"/>
</dbReference>
<organism evidence="4 5">
    <name type="scientific">Fusarium tricinctum</name>
    <dbReference type="NCBI Taxonomy" id="61284"/>
    <lineage>
        <taxon>Eukaryota</taxon>
        <taxon>Fungi</taxon>
        <taxon>Dikarya</taxon>
        <taxon>Ascomycota</taxon>
        <taxon>Pezizomycotina</taxon>
        <taxon>Sordariomycetes</taxon>
        <taxon>Hypocreomycetidae</taxon>
        <taxon>Hypocreales</taxon>
        <taxon>Nectriaceae</taxon>
        <taxon>Fusarium</taxon>
        <taxon>Fusarium tricinctum species complex</taxon>
    </lineage>
</organism>